<reference evidence="1" key="1">
    <citation type="submission" date="2023-10" db="EMBL/GenBank/DDBJ databases">
        <authorList>
            <person name="Rodriguez Cubillos JULIANA M."/>
            <person name="De Vega J."/>
        </authorList>
    </citation>
    <scope>NUCLEOTIDE SEQUENCE</scope>
</reference>
<dbReference type="EMBL" id="CASHSV030000311">
    <property type="protein sequence ID" value="CAJ2658894.1"/>
    <property type="molecule type" value="Genomic_DNA"/>
</dbReference>
<gene>
    <name evidence="1" type="ORF">MILVUS5_LOCUS25193</name>
</gene>
<dbReference type="Proteomes" id="UP001177021">
    <property type="component" value="Unassembled WGS sequence"/>
</dbReference>
<name>A0ACB0KNW4_TRIPR</name>
<sequence length="78" mass="9027">MLKPKPWFWVCFILVLLSLSCSESRPLGISTNLKINEAKEDSHYGKHVANLRRWLAEIQESPRLPERLSPQGPDPKHH</sequence>
<proteinExistence type="predicted"/>
<accession>A0ACB0KNW4</accession>
<evidence type="ECO:0000313" key="1">
    <source>
        <dbReference type="EMBL" id="CAJ2658894.1"/>
    </source>
</evidence>
<evidence type="ECO:0000313" key="2">
    <source>
        <dbReference type="Proteomes" id="UP001177021"/>
    </source>
</evidence>
<organism evidence="1 2">
    <name type="scientific">Trifolium pratense</name>
    <name type="common">Red clover</name>
    <dbReference type="NCBI Taxonomy" id="57577"/>
    <lineage>
        <taxon>Eukaryota</taxon>
        <taxon>Viridiplantae</taxon>
        <taxon>Streptophyta</taxon>
        <taxon>Embryophyta</taxon>
        <taxon>Tracheophyta</taxon>
        <taxon>Spermatophyta</taxon>
        <taxon>Magnoliopsida</taxon>
        <taxon>eudicotyledons</taxon>
        <taxon>Gunneridae</taxon>
        <taxon>Pentapetalae</taxon>
        <taxon>rosids</taxon>
        <taxon>fabids</taxon>
        <taxon>Fabales</taxon>
        <taxon>Fabaceae</taxon>
        <taxon>Papilionoideae</taxon>
        <taxon>50 kb inversion clade</taxon>
        <taxon>NPAAA clade</taxon>
        <taxon>Hologalegina</taxon>
        <taxon>IRL clade</taxon>
        <taxon>Trifolieae</taxon>
        <taxon>Trifolium</taxon>
    </lineage>
</organism>
<protein>
    <submittedName>
        <fullName evidence="1">Uncharacterized protein</fullName>
    </submittedName>
</protein>
<comment type="caution">
    <text evidence="1">The sequence shown here is derived from an EMBL/GenBank/DDBJ whole genome shotgun (WGS) entry which is preliminary data.</text>
</comment>
<keyword evidence="2" id="KW-1185">Reference proteome</keyword>